<dbReference type="PANTHER" id="PTHR22807:SF53">
    <property type="entry name" value="RIBOSOMAL RNA SMALL SUBUNIT METHYLTRANSFERASE B-RELATED"/>
    <property type="match status" value="1"/>
</dbReference>
<dbReference type="OrthoDB" id="9810297at2"/>
<dbReference type="InterPro" id="IPR023267">
    <property type="entry name" value="RCMT"/>
</dbReference>
<feature type="domain" description="SAM-dependent MTase RsmB/NOP-type" evidence="6">
    <location>
        <begin position="141"/>
        <end position="418"/>
    </location>
</feature>
<sequence length="418" mass="45029">MPISPAVFARAEAVLGELLRFAAPADATLSQYFRRHGELGRADRAFVAETTFAVLRRRRSLTARCGDDVTSRRLLLASLACVQGLNRRELESLLRESETKWLAEAKAVKLADLPPPVRCDLPDWLYEMLVAQMGEAAAEALAEASKHSAPLDLRVNPLKAEREAVLARLAEDGIAGVATPFSPLGIRLAGKPALARHPLFLDGSVEVQDEGSQLLGYLVQPKRGEMVADFCAGAGGKTLLLGALMRSQGRLYAFDVSAPRLAALKPRLARSGLSNVHPVRIESERDARVRRLAGKLDRVLVDAPCSGLGTLRRNPDLKWRQTAKAIAELAVKQASILAAASTLVKPGGRLVYATCSPLAAENDVIVDAFLAAHPEFVPLNAGEVLRAQGIAIEAGERLRLSPLEQGVDGFFAAVLERR</sequence>
<evidence type="ECO:0000256" key="3">
    <source>
        <dbReference type="ARBA" id="ARBA00022691"/>
    </source>
</evidence>
<protein>
    <submittedName>
        <fullName evidence="7">16S rRNA (Cytosine967-C5)-methyltransferase</fullName>
        <ecNumber evidence="7">2.1.1.176</ecNumber>
    </submittedName>
</protein>
<evidence type="ECO:0000313" key="8">
    <source>
        <dbReference type="Proteomes" id="UP000587070"/>
    </source>
</evidence>
<evidence type="ECO:0000313" key="7">
    <source>
        <dbReference type="EMBL" id="MBB4246828.1"/>
    </source>
</evidence>
<dbReference type="GO" id="GO:0001510">
    <property type="term" value="P:RNA methylation"/>
    <property type="evidence" value="ECO:0007669"/>
    <property type="project" value="InterPro"/>
</dbReference>
<dbReference type="Gene3D" id="3.40.50.150">
    <property type="entry name" value="Vaccinia Virus protein VP39"/>
    <property type="match status" value="1"/>
</dbReference>
<feature type="binding site" evidence="5">
    <location>
        <position position="302"/>
    </location>
    <ligand>
        <name>S-adenosyl-L-methionine</name>
        <dbReference type="ChEBI" id="CHEBI:59789"/>
    </ligand>
</feature>
<keyword evidence="3 5" id="KW-0949">S-adenosyl-L-methionine</keyword>
<keyword evidence="2 5" id="KW-0808">Transferase</keyword>
<dbReference type="InterPro" id="IPR001678">
    <property type="entry name" value="MeTrfase_RsmB-F_NOP2_dom"/>
</dbReference>
<comment type="similarity">
    <text evidence="5">Belongs to the class I-like SAM-binding methyltransferase superfamily. RsmB/NOP family.</text>
</comment>
<evidence type="ECO:0000256" key="2">
    <source>
        <dbReference type="ARBA" id="ARBA00022679"/>
    </source>
</evidence>
<evidence type="ECO:0000256" key="1">
    <source>
        <dbReference type="ARBA" id="ARBA00022603"/>
    </source>
</evidence>
<feature type="active site" description="Nucleophile" evidence="5">
    <location>
        <position position="355"/>
    </location>
</feature>
<dbReference type="Pfam" id="PF22458">
    <property type="entry name" value="RsmF-B_ferredox"/>
    <property type="match status" value="1"/>
</dbReference>
<organism evidence="7 8">
    <name type="scientific">Rhodocyclus tenuis</name>
    <name type="common">Rhodospirillum tenue</name>
    <dbReference type="NCBI Taxonomy" id="1066"/>
    <lineage>
        <taxon>Bacteria</taxon>
        <taxon>Pseudomonadati</taxon>
        <taxon>Pseudomonadota</taxon>
        <taxon>Betaproteobacteria</taxon>
        <taxon>Rhodocyclales</taxon>
        <taxon>Rhodocyclaceae</taxon>
        <taxon>Rhodocyclus</taxon>
    </lineage>
</organism>
<feature type="binding site" evidence="5">
    <location>
        <position position="255"/>
    </location>
    <ligand>
        <name>S-adenosyl-L-methionine</name>
        <dbReference type="ChEBI" id="CHEBI:59789"/>
    </ligand>
</feature>
<gene>
    <name evidence="7" type="ORF">GGD90_001191</name>
</gene>
<keyword evidence="8" id="KW-1185">Reference proteome</keyword>
<dbReference type="EMBL" id="JACIGE010000003">
    <property type="protein sequence ID" value="MBB4246828.1"/>
    <property type="molecule type" value="Genomic_DNA"/>
</dbReference>
<proteinExistence type="inferred from homology"/>
<dbReference type="PANTHER" id="PTHR22807">
    <property type="entry name" value="NOP2 YEAST -RELATED NOL1/NOP2/FMU SUN DOMAIN-CONTAINING"/>
    <property type="match status" value="1"/>
</dbReference>
<dbReference type="PRINTS" id="PR02008">
    <property type="entry name" value="RCMTFAMILY"/>
</dbReference>
<dbReference type="Proteomes" id="UP000587070">
    <property type="component" value="Unassembled WGS sequence"/>
</dbReference>
<dbReference type="InterPro" id="IPR029063">
    <property type="entry name" value="SAM-dependent_MTases_sf"/>
</dbReference>
<comment type="caution">
    <text evidence="5">Lacks conserved residue(s) required for the propagation of feature annotation.</text>
</comment>
<keyword evidence="1 5" id="KW-0489">Methyltransferase</keyword>
<reference evidence="7 8" key="1">
    <citation type="submission" date="2020-08" db="EMBL/GenBank/DDBJ databases">
        <title>Genome sequencing of Purple Non-Sulfur Bacteria from various extreme environments.</title>
        <authorList>
            <person name="Mayer M."/>
        </authorList>
    </citation>
    <scope>NUCLEOTIDE SEQUENCE [LARGE SCALE GENOMIC DNA]</scope>
    <source>
        <strain evidence="7 8">2761</strain>
    </source>
</reference>
<dbReference type="GO" id="GO:0008173">
    <property type="term" value="F:RNA methyltransferase activity"/>
    <property type="evidence" value="ECO:0007669"/>
    <property type="project" value="InterPro"/>
</dbReference>
<dbReference type="InterPro" id="IPR054728">
    <property type="entry name" value="RsmB-like_ferredoxin"/>
</dbReference>
<accession>A0A840G7Y6</accession>
<dbReference type="PROSITE" id="PS51686">
    <property type="entry name" value="SAM_MT_RSMB_NOP"/>
    <property type="match status" value="1"/>
</dbReference>
<dbReference type="Pfam" id="PF01189">
    <property type="entry name" value="Methyltr_RsmB-F"/>
    <property type="match status" value="1"/>
</dbReference>
<dbReference type="InterPro" id="IPR049560">
    <property type="entry name" value="MeTrfase_RsmB-F_NOP2_cat"/>
</dbReference>
<dbReference type="RefSeq" id="WP_153115331.1">
    <property type="nucleotide sequence ID" value="NZ_JACIGE010000003.1"/>
</dbReference>
<dbReference type="CDD" id="cd02440">
    <property type="entry name" value="AdoMet_MTases"/>
    <property type="match status" value="1"/>
</dbReference>
<dbReference type="GO" id="GO:0003723">
    <property type="term" value="F:RNA binding"/>
    <property type="evidence" value="ECO:0007669"/>
    <property type="project" value="UniProtKB-UniRule"/>
</dbReference>
<evidence type="ECO:0000256" key="5">
    <source>
        <dbReference type="PROSITE-ProRule" id="PRU01023"/>
    </source>
</evidence>
<dbReference type="SUPFAM" id="SSF53335">
    <property type="entry name" value="S-adenosyl-L-methionine-dependent methyltransferases"/>
    <property type="match status" value="1"/>
</dbReference>
<evidence type="ECO:0000259" key="6">
    <source>
        <dbReference type="PROSITE" id="PS51686"/>
    </source>
</evidence>
<name>A0A840G7Y6_RHOTE</name>
<dbReference type="AlphaFoldDB" id="A0A840G7Y6"/>
<evidence type="ECO:0000256" key="4">
    <source>
        <dbReference type="ARBA" id="ARBA00022884"/>
    </source>
</evidence>
<comment type="caution">
    <text evidence="7">The sequence shown here is derived from an EMBL/GenBank/DDBJ whole genome shotgun (WGS) entry which is preliminary data.</text>
</comment>
<keyword evidence="4 5" id="KW-0694">RNA-binding</keyword>
<dbReference type="EC" id="2.1.1.176" evidence="7"/>